<dbReference type="EMBL" id="ASHM01094551">
    <property type="protein sequence ID" value="PNX65026.1"/>
    <property type="molecule type" value="Genomic_DNA"/>
</dbReference>
<dbReference type="AlphaFoldDB" id="A0A2K3KFF8"/>
<dbReference type="ExpressionAtlas" id="A0A2K3KFF8">
    <property type="expression patterns" value="baseline"/>
</dbReference>
<comment type="caution">
    <text evidence="2">The sequence shown here is derived from an EMBL/GenBank/DDBJ whole genome shotgun (WGS) entry which is preliminary data.</text>
</comment>
<organism evidence="2 3">
    <name type="scientific">Trifolium pratense</name>
    <name type="common">Red clover</name>
    <dbReference type="NCBI Taxonomy" id="57577"/>
    <lineage>
        <taxon>Eukaryota</taxon>
        <taxon>Viridiplantae</taxon>
        <taxon>Streptophyta</taxon>
        <taxon>Embryophyta</taxon>
        <taxon>Tracheophyta</taxon>
        <taxon>Spermatophyta</taxon>
        <taxon>Magnoliopsida</taxon>
        <taxon>eudicotyledons</taxon>
        <taxon>Gunneridae</taxon>
        <taxon>Pentapetalae</taxon>
        <taxon>rosids</taxon>
        <taxon>fabids</taxon>
        <taxon>Fabales</taxon>
        <taxon>Fabaceae</taxon>
        <taxon>Papilionoideae</taxon>
        <taxon>50 kb inversion clade</taxon>
        <taxon>NPAAA clade</taxon>
        <taxon>Hologalegina</taxon>
        <taxon>IRL clade</taxon>
        <taxon>Trifolieae</taxon>
        <taxon>Trifolium</taxon>
    </lineage>
</organism>
<keyword evidence="2" id="KW-0418">Kinase</keyword>
<sequence length="70" mass="8007">MDTLQKIANESKLDEGLIQSFNSGVNFSKGSGIVFIPGRVLVLRFSEKKNLGNLKFRWVIKMEIMFPYIL</sequence>
<dbReference type="Pfam" id="PF23577">
    <property type="entry name" value="LysM_RLK"/>
    <property type="match status" value="1"/>
</dbReference>
<proteinExistence type="predicted"/>
<gene>
    <name evidence="2" type="ORF">L195_g054325</name>
</gene>
<dbReference type="GO" id="GO:0016301">
    <property type="term" value="F:kinase activity"/>
    <property type="evidence" value="ECO:0007669"/>
    <property type="project" value="UniProtKB-KW"/>
</dbReference>
<reference evidence="2 3" key="1">
    <citation type="journal article" date="2014" name="Am. J. Bot.">
        <title>Genome assembly and annotation for red clover (Trifolium pratense; Fabaceae).</title>
        <authorList>
            <person name="Istvanek J."/>
            <person name="Jaros M."/>
            <person name="Krenek A."/>
            <person name="Repkova J."/>
        </authorList>
    </citation>
    <scope>NUCLEOTIDE SEQUENCE [LARGE SCALE GENOMIC DNA]</scope>
    <source>
        <strain evidence="3">cv. Tatra</strain>
        <tissue evidence="2">Young leaves</tissue>
    </source>
</reference>
<keyword evidence="2" id="KW-0808">Transferase</keyword>
<name>A0A2K3KFF8_TRIPR</name>
<accession>A0A2K3KFF8</accession>
<evidence type="ECO:0000313" key="3">
    <source>
        <dbReference type="Proteomes" id="UP000236291"/>
    </source>
</evidence>
<feature type="non-terminal residue" evidence="2">
    <location>
        <position position="70"/>
    </location>
</feature>
<dbReference type="Proteomes" id="UP000236291">
    <property type="component" value="Unassembled WGS sequence"/>
</dbReference>
<evidence type="ECO:0000259" key="1">
    <source>
        <dbReference type="Pfam" id="PF23577"/>
    </source>
</evidence>
<keyword evidence="2" id="KW-0675">Receptor</keyword>
<dbReference type="InterPro" id="IPR057097">
    <property type="entry name" value="LysM_RLK3/10"/>
</dbReference>
<reference evidence="2 3" key="2">
    <citation type="journal article" date="2017" name="Front. Plant Sci.">
        <title>Gene Classification and Mining of Molecular Markers Useful in Red Clover (Trifolium pratense) Breeding.</title>
        <authorList>
            <person name="Istvanek J."/>
            <person name="Dluhosova J."/>
            <person name="Dluhos P."/>
            <person name="Patkova L."/>
            <person name="Nedelnik J."/>
            <person name="Repkova J."/>
        </authorList>
    </citation>
    <scope>NUCLEOTIDE SEQUENCE [LARGE SCALE GENOMIC DNA]</scope>
    <source>
        <strain evidence="3">cv. Tatra</strain>
        <tissue evidence="2">Young leaves</tissue>
    </source>
</reference>
<evidence type="ECO:0000313" key="2">
    <source>
        <dbReference type="EMBL" id="PNX65026.1"/>
    </source>
</evidence>
<feature type="domain" description="LYK3/RLK10-like LysM" evidence="1">
    <location>
        <begin position="2"/>
        <end position="37"/>
    </location>
</feature>
<protein>
    <submittedName>
        <fullName evidence="2">Receptor-like protein kinase</fullName>
    </submittedName>
</protein>